<name>A0A075G6Z8_9ARCH</name>
<protein>
    <submittedName>
        <fullName evidence="2">Uncharacterized protein</fullName>
    </submittedName>
</protein>
<sequence>MIKITTKRGTSTADAENLKNWAGETFKQIQKERLTAAGENTDLVQKRGTSTIKVKDIPNVPQPSLKGQKITTQRGTSTVTL</sequence>
<accession>A0A075G6Z8</accession>
<reference evidence="2" key="1">
    <citation type="journal article" date="2014" name="Genome Biol. Evol.">
        <title>Pangenome evidence for extensive interdomain horizontal transfer affecting lineage core and shell genes in uncultured planktonic thaumarchaeota and euryarchaeota.</title>
        <authorList>
            <person name="Deschamps P."/>
            <person name="Zivanovic Y."/>
            <person name="Moreira D."/>
            <person name="Rodriguez-Valera F."/>
            <person name="Lopez-Garcia P."/>
        </authorList>
    </citation>
    <scope>NUCLEOTIDE SEQUENCE</scope>
</reference>
<dbReference type="EMBL" id="KF900572">
    <property type="protein sequence ID" value="AIE99780.1"/>
    <property type="molecule type" value="Genomic_DNA"/>
</dbReference>
<dbReference type="AlphaFoldDB" id="A0A075G6Z8"/>
<organism evidence="2">
    <name type="scientific">uncultured marine thaumarchaeote KM3_11_C04</name>
    <dbReference type="NCBI Taxonomy" id="1455990"/>
    <lineage>
        <taxon>Archaea</taxon>
        <taxon>Nitrososphaerota</taxon>
        <taxon>environmental samples</taxon>
    </lineage>
</organism>
<feature type="region of interest" description="Disordered" evidence="1">
    <location>
        <begin position="55"/>
        <end position="81"/>
    </location>
</feature>
<evidence type="ECO:0000256" key="1">
    <source>
        <dbReference type="SAM" id="MobiDB-lite"/>
    </source>
</evidence>
<evidence type="ECO:0000313" key="2">
    <source>
        <dbReference type="EMBL" id="AIE99780.1"/>
    </source>
</evidence>
<proteinExistence type="predicted"/>
<feature type="compositionally biased region" description="Polar residues" evidence="1">
    <location>
        <begin position="69"/>
        <end position="81"/>
    </location>
</feature>